<evidence type="ECO:0000313" key="1">
    <source>
        <dbReference type="EMBL" id="GJE67957.1"/>
    </source>
</evidence>
<dbReference type="EMBL" id="BPRC01000038">
    <property type="protein sequence ID" value="GJE67957.1"/>
    <property type="molecule type" value="Genomic_DNA"/>
</dbReference>
<accession>A0ABQ4UNM5</accession>
<reference evidence="1" key="1">
    <citation type="journal article" date="2021" name="Front. Microbiol.">
        <title>Comprehensive Comparative Genomics and Phenotyping of Methylobacterium Species.</title>
        <authorList>
            <person name="Alessa O."/>
            <person name="Ogura Y."/>
            <person name="Fujitani Y."/>
            <person name="Takami H."/>
            <person name="Hayashi T."/>
            <person name="Sahin N."/>
            <person name="Tani A."/>
        </authorList>
    </citation>
    <scope>NUCLEOTIDE SEQUENCE</scope>
    <source>
        <strain evidence="1">NBRC 15686</strain>
    </source>
</reference>
<gene>
    <name evidence="1" type="ORF">LNAOJCKE_5192</name>
</gene>
<protein>
    <submittedName>
        <fullName evidence="1">Uncharacterized protein</fullName>
    </submittedName>
</protein>
<dbReference type="Proteomes" id="UP001055039">
    <property type="component" value="Unassembled WGS sequence"/>
</dbReference>
<reference evidence="1" key="2">
    <citation type="submission" date="2021-08" db="EMBL/GenBank/DDBJ databases">
        <authorList>
            <person name="Tani A."/>
            <person name="Ola A."/>
            <person name="Ogura Y."/>
            <person name="Katsura K."/>
            <person name="Hayashi T."/>
        </authorList>
    </citation>
    <scope>NUCLEOTIDE SEQUENCE</scope>
    <source>
        <strain evidence="1">NBRC 15686</strain>
    </source>
</reference>
<name>A0ABQ4UNM5_9HYPH</name>
<proteinExistence type="predicted"/>
<keyword evidence="2" id="KW-1185">Reference proteome</keyword>
<evidence type="ECO:0000313" key="2">
    <source>
        <dbReference type="Proteomes" id="UP001055039"/>
    </source>
</evidence>
<sequence length="69" mass="7813">MPGPYPEPTFHPTGRWRMSPRGNQVVLQIEETTRPMAAHHQRWRDATPQDLASLVQVQITPAQLRVSAA</sequence>
<comment type="caution">
    <text evidence="1">The sequence shown here is derived from an EMBL/GenBank/DDBJ whole genome shotgun (WGS) entry which is preliminary data.</text>
</comment>
<organism evidence="1 2">
    <name type="scientific">Methylorubrum aminovorans</name>
    <dbReference type="NCBI Taxonomy" id="269069"/>
    <lineage>
        <taxon>Bacteria</taxon>
        <taxon>Pseudomonadati</taxon>
        <taxon>Pseudomonadota</taxon>
        <taxon>Alphaproteobacteria</taxon>
        <taxon>Hyphomicrobiales</taxon>
        <taxon>Methylobacteriaceae</taxon>
        <taxon>Methylorubrum</taxon>
    </lineage>
</organism>